<sequence length="37" mass="3953">MVGSIDFTLKHSAGSSSGEKALDSHTPKHHALLKCFD</sequence>
<protein>
    <submittedName>
        <fullName evidence="2">Uncharacterized protein</fullName>
    </submittedName>
</protein>
<reference evidence="2" key="1">
    <citation type="submission" date="2014-09" db="EMBL/GenBank/DDBJ databases">
        <authorList>
            <person name="Magalhaes I.L.F."/>
            <person name="Oliveira U."/>
            <person name="Santos F.R."/>
            <person name="Vidigal T.H.D.A."/>
            <person name="Brescovit A.D."/>
            <person name="Santos A.J."/>
        </authorList>
    </citation>
    <scope>NUCLEOTIDE SEQUENCE</scope>
    <source>
        <tissue evidence="2">Shoot tissue taken approximately 20 cm above the soil surface</tissue>
    </source>
</reference>
<name>A0A0A9F8G1_ARUDO</name>
<evidence type="ECO:0000256" key="1">
    <source>
        <dbReference type="SAM" id="MobiDB-lite"/>
    </source>
</evidence>
<proteinExistence type="predicted"/>
<feature type="region of interest" description="Disordered" evidence="1">
    <location>
        <begin position="1"/>
        <end position="26"/>
    </location>
</feature>
<dbReference type="AlphaFoldDB" id="A0A0A9F8G1"/>
<evidence type="ECO:0000313" key="2">
    <source>
        <dbReference type="EMBL" id="JAE06441.1"/>
    </source>
</evidence>
<accession>A0A0A9F8G1</accession>
<reference evidence="2" key="2">
    <citation type="journal article" date="2015" name="Data Brief">
        <title>Shoot transcriptome of the giant reed, Arundo donax.</title>
        <authorList>
            <person name="Barrero R.A."/>
            <person name="Guerrero F.D."/>
            <person name="Moolhuijzen P."/>
            <person name="Goolsby J.A."/>
            <person name="Tidwell J."/>
            <person name="Bellgard S.E."/>
            <person name="Bellgard M.I."/>
        </authorList>
    </citation>
    <scope>NUCLEOTIDE SEQUENCE</scope>
    <source>
        <tissue evidence="2">Shoot tissue taken approximately 20 cm above the soil surface</tissue>
    </source>
</reference>
<organism evidence="2">
    <name type="scientific">Arundo donax</name>
    <name type="common">Giant reed</name>
    <name type="synonym">Donax arundinaceus</name>
    <dbReference type="NCBI Taxonomy" id="35708"/>
    <lineage>
        <taxon>Eukaryota</taxon>
        <taxon>Viridiplantae</taxon>
        <taxon>Streptophyta</taxon>
        <taxon>Embryophyta</taxon>
        <taxon>Tracheophyta</taxon>
        <taxon>Spermatophyta</taxon>
        <taxon>Magnoliopsida</taxon>
        <taxon>Liliopsida</taxon>
        <taxon>Poales</taxon>
        <taxon>Poaceae</taxon>
        <taxon>PACMAD clade</taxon>
        <taxon>Arundinoideae</taxon>
        <taxon>Arundineae</taxon>
        <taxon>Arundo</taxon>
    </lineage>
</organism>
<dbReference type="EMBL" id="GBRH01191455">
    <property type="protein sequence ID" value="JAE06441.1"/>
    <property type="molecule type" value="Transcribed_RNA"/>
</dbReference>